<gene>
    <name evidence="2" type="ORF">PMEA_00015231</name>
</gene>
<feature type="region of interest" description="Disordered" evidence="1">
    <location>
        <begin position="83"/>
        <end position="102"/>
    </location>
</feature>
<dbReference type="AlphaFoldDB" id="A0AAU9X0R9"/>
<dbReference type="Proteomes" id="UP001159428">
    <property type="component" value="Unassembled WGS sequence"/>
</dbReference>
<evidence type="ECO:0000256" key="1">
    <source>
        <dbReference type="SAM" id="MobiDB-lite"/>
    </source>
</evidence>
<sequence>MFCRCLHLKIVNYFDVTLNLNNGKYCPYRKPNNQPLYINAKSNHPPNIIKQLPDSISRRISDNSCNEDEFNKAMTEYDTALKSSGHTKTLTHNKHRQTTRPRRTLQRNIIWYNPPFSNNVQTNIGKTFLRLISKQFLKHHEYHSLYNKNNVKVSYSCMENMGSIINKHNKKVLSNNNNHDNNESLCNCRSKEECPLNNNCLSSSIIYNAQITTTDNKTTPKNYIGLTKGTFKQRFNQHKVTFRHRKYTNGTELSKYIWQLKDNSVNFNIKWSIITRARPYNNTTKRCDLCLTEKLMIIKSNSNNLLK</sequence>
<protein>
    <recommendedName>
        <fullName evidence="4">GIY-YIG domain-containing protein</fullName>
    </recommendedName>
</protein>
<accession>A0AAU9X0R9</accession>
<proteinExistence type="predicted"/>
<dbReference type="EMBL" id="CALNXJ010000027">
    <property type="protein sequence ID" value="CAH3132829.1"/>
    <property type="molecule type" value="Genomic_DNA"/>
</dbReference>
<keyword evidence="3" id="KW-1185">Reference proteome</keyword>
<feature type="compositionally biased region" description="Basic residues" evidence="1">
    <location>
        <begin position="89"/>
        <end position="102"/>
    </location>
</feature>
<evidence type="ECO:0008006" key="4">
    <source>
        <dbReference type="Google" id="ProtNLM"/>
    </source>
</evidence>
<evidence type="ECO:0000313" key="2">
    <source>
        <dbReference type="EMBL" id="CAH3132829.1"/>
    </source>
</evidence>
<evidence type="ECO:0000313" key="3">
    <source>
        <dbReference type="Proteomes" id="UP001159428"/>
    </source>
</evidence>
<name>A0AAU9X0R9_9CNID</name>
<reference evidence="2 3" key="1">
    <citation type="submission" date="2022-05" db="EMBL/GenBank/DDBJ databases">
        <authorList>
            <consortium name="Genoscope - CEA"/>
            <person name="William W."/>
        </authorList>
    </citation>
    <scope>NUCLEOTIDE SEQUENCE [LARGE SCALE GENOMIC DNA]</scope>
</reference>
<comment type="caution">
    <text evidence="2">The sequence shown here is derived from an EMBL/GenBank/DDBJ whole genome shotgun (WGS) entry which is preliminary data.</text>
</comment>
<organism evidence="2 3">
    <name type="scientific">Pocillopora meandrina</name>
    <dbReference type="NCBI Taxonomy" id="46732"/>
    <lineage>
        <taxon>Eukaryota</taxon>
        <taxon>Metazoa</taxon>
        <taxon>Cnidaria</taxon>
        <taxon>Anthozoa</taxon>
        <taxon>Hexacorallia</taxon>
        <taxon>Scleractinia</taxon>
        <taxon>Astrocoeniina</taxon>
        <taxon>Pocilloporidae</taxon>
        <taxon>Pocillopora</taxon>
    </lineage>
</organism>